<organism evidence="2">
    <name type="scientific">mine drainage metagenome</name>
    <dbReference type="NCBI Taxonomy" id="410659"/>
    <lineage>
        <taxon>unclassified sequences</taxon>
        <taxon>metagenomes</taxon>
        <taxon>ecological metagenomes</taxon>
    </lineage>
</organism>
<comment type="caution">
    <text evidence="2">The sequence shown here is derived from an EMBL/GenBank/DDBJ whole genome shotgun (WGS) entry which is preliminary data.</text>
</comment>
<protein>
    <submittedName>
        <fullName evidence="2">Uncharacterized protein</fullName>
    </submittedName>
</protein>
<evidence type="ECO:0000313" key="2">
    <source>
        <dbReference type="EMBL" id="OIQ80356.1"/>
    </source>
</evidence>
<proteinExistence type="predicted"/>
<reference evidence="2" key="1">
    <citation type="submission" date="2016-10" db="EMBL/GenBank/DDBJ databases">
        <title>Sequence of Gallionella enrichment culture.</title>
        <authorList>
            <person name="Poehlein A."/>
            <person name="Muehling M."/>
            <person name="Daniel R."/>
        </authorList>
    </citation>
    <scope>NUCLEOTIDE SEQUENCE</scope>
</reference>
<feature type="region of interest" description="Disordered" evidence="1">
    <location>
        <begin position="1"/>
        <end position="128"/>
    </location>
</feature>
<gene>
    <name evidence="2" type="ORF">GALL_379000</name>
</gene>
<dbReference type="AlphaFoldDB" id="A0A1J5QK52"/>
<evidence type="ECO:0000256" key="1">
    <source>
        <dbReference type="SAM" id="MobiDB-lite"/>
    </source>
</evidence>
<feature type="compositionally biased region" description="Low complexity" evidence="1">
    <location>
        <begin position="104"/>
        <end position="115"/>
    </location>
</feature>
<feature type="compositionally biased region" description="Polar residues" evidence="1">
    <location>
        <begin position="29"/>
        <end position="40"/>
    </location>
</feature>
<dbReference type="EMBL" id="MLJW01001072">
    <property type="protein sequence ID" value="OIQ80356.1"/>
    <property type="molecule type" value="Genomic_DNA"/>
</dbReference>
<name>A0A1J5QK52_9ZZZZ</name>
<feature type="compositionally biased region" description="Low complexity" evidence="1">
    <location>
        <begin position="18"/>
        <end position="27"/>
    </location>
</feature>
<sequence length="128" mass="12556">MMVCRIDSPDTSHALPQPSSSGSRPGSCQVVSSANTTDMNSARDAPAKIAAMPTSAASPGARPSCGKASASACPSVAPRQAPTVINGASVPPEVPLPSATVHDSSLAAPSSHSASPRPPPASASVMLS</sequence>
<accession>A0A1J5QK52</accession>